<evidence type="ECO:0000313" key="2">
    <source>
        <dbReference type="EMBL" id="GJJ67845.1"/>
    </source>
</evidence>
<evidence type="ECO:0000313" key="3">
    <source>
        <dbReference type="Proteomes" id="UP000827284"/>
    </source>
</evidence>
<dbReference type="EMBL" id="BQFW01000001">
    <property type="protein sequence ID" value="GJJ67845.1"/>
    <property type="molecule type" value="Genomic_DNA"/>
</dbReference>
<dbReference type="CDD" id="cd02966">
    <property type="entry name" value="TlpA_like_family"/>
    <property type="match status" value="1"/>
</dbReference>
<reference evidence="2" key="2">
    <citation type="journal article" date="2022" name="Microbiol. Resour. Announc.">
        <title>Whole-Genome Sequence of Entomortierella parvispora E1425, a Mucoromycotan Fungus Associated with Burkholderiaceae-Related Endosymbiotic Bacteria.</title>
        <authorList>
            <person name="Herlambang A."/>
            <person name="Guo Y."/>
            <person name="Takashima Y."/>
            <person name="Narisawa K."/>
            <person name="Ohta H."/>
            <person name="Nishizawa T."/>
        </authorList>
    </citation>
    <scope>NUCLEOTIDE SEQUENCE</scope>
    <source>
        <strain evidence="2">E1425</strain>
    </source>
</reference>
<gene>
    <name evidence="2" type="ORF">EMPS_00191</name>
</gene>
<feature type="domain" description="Thioredoxin" evidence="1">
    <location>
        <begin position="91"/>
        <end position="242"/>
    </location>
</feature>
<protein>
    <recommendedName>
        <fullName evidence="1">Thioredoxin domain-containing protein</fullName>
    </recommendedName>
</protein>
<comment type="caution">
    <text evidence="2">The sequence shown here is derived from an EMBL/GenBank/DDBJ whole genome shotgun (WGS) entry which is preliminary data.</text>
</comment>
<dbReference type="PANTHER" id="PTHR42852:SF13">
    <property type="entry name" value="PROTEIN DIPZ"/>
    <property type="match status" value="1"/>
</dbReference>
<dbReference type="Gene3D" id="3.40.30.10">
    <property type="entry name" value="Glutaredoxin"/>
    <property type="match status" value="1"/>
</dbReference>
<keyword evidence="3" id="KW-1185">Reference proteome</keyword>
<dbReference type="InterPro" id="IPR036249">
    <property type="entry name" value="Thioredoxin-like_sf"/>
</dbReference>
<dbReference type="InterPro" id="IPR013766">
    <property type="entry name" value="Thioredoxin_domain"/>
</dbReference>
<proteinExistence type="predicted"/>
<dbReference type="InterPro" id="IPR017937">
    <property type="entry name" value="Thioredoxin_CS"/>
</dbReference>
<dbReference type="OrthoDB" id="2121326at2759"/>
<accession>A0A9P3GZR8</accession>
<dbReference type="Pfam" id="PF00085">
    <property type="entry name" value="Thioredoxin"/>
    <property type="match status" value="1"/>
</dbReference>
<sequence>MSTETSDPKAEFLETFRNLLVHPFYDKYDDNTWDEDAWWEAVETFKVKSKELGFDEPLDILAESTITSFERARDLAKTGTPQCLRRHWKSPILGEKIDVLSLLEKTHHIHGNKFEGKEHIVVLDFWATWCGPCLKVAPLLSDLADKYPGRVAVIGINNDGNPDENGRDVEKVRAFIEENNEKFRYMSYVDNTENHAKMTLLKRTEFKFIPCLILVLNGEIKFAGSGEFFWEYLDEVLKAEGVEE</sequence>
<dbReference type="PROSITE" id="PS51352">
    <property type="entry name" value="THIOREDOXIN_2"/>
    <property type="match status" value="1"/>
</dbReference>
<reference evidence="2" key="1">
    <citation type="submission" date="2021-11" db="EMBL/GenBank/DDBJ databases">
        <authorList>
            <person name="Herlambang A."/>
            <person name="Guo Y."/>
            <person name="Takashima Y."/>
            <person name="Nishizawa T."/>
        </authorList>
    </citation>
    <scope>NUCLEOTIDE SEQUENCE</scope>
    <source>
        <strain evidence="2">E1425</strain>
    </source>
</reference>
<dbReference type="Proteomes" id="UP000827284">
    <property type="component" value="Unassembled WGS sequence"/>
</dbReference>
<dbReference type="AlphaFoldDB" id="A0A9P3GZR8"/>
<organism evidence="2 3">
    <name type="scientific">Entomortierella parvispora</name>
    <dbReference type="NCBI Taxonomy" id="205924"/>
    <lineage>
        <taxon>Eukaryota</taxon>
        <taxon>Fungi</taxon>
        <taxon>Fungi incertae sedis</taxon>
        <taxon>Mucoromycota</taxon>
        <taxon>Mortierellomycotina</taxon>
        <taxon>Mortierellomycetes</taxon>
        <taxon>Mortierellales</taxon>
        <taxon>Mortierellaceae</taxon>
        <taxon>Entomortierella</taxon>
    </lineage>
</organism>
<name>A0A9P3GZR8_9FUNG</name>
<dbReference type="SUPFAM" id="SSF52833">
    <property type="entry name" value="Thioredoxin-like"/>
    <property type="match status" value="1"/>
</dbReference>
<dbReference type="InterPro" id="IPR050553">
    <property type="entry name" value="Thioredoxin_ResA/DsbE_sf"/>
</dbReference>
<dbReference type="PANTHER" id="PTHR42852">
    <property type="entry name" value="THIOL:DISULFIDE INTERCHANGE PROTEIN DSBE"/>
    <property type="match status" value="1"/>
</dbReference>
<dbReference type="PROSITE" id="PS00194">
    <property type="entry name" value="THIOREDOXIN_1"/>
    <property type="match status" value="1"/>
</dbReference>
<evidence type="ECO:0000259" key="1">
    <source>
        <dbReference type="PROSITE" id="PS51352"/>
    </source>
</evidence>